<sequence length="486" mass="54055">MSSNKKIFRNIIATLLGEGVGALLNIYVIVLIARTLGPESFGDFAFILAFVGLLQLVTDMGVTNLLVREIAQKREQYKYFFGNVRLLAWTVTLVATAPTAIVCLLILEDRDFGLSLFIMTVAALIVFHSVIYGALFRAFERMEFNAAIFVIHKVILLALTLYWREHDPSILALCGYYLLANICQFLLFYACSLTVFKRIPWRFDPGLWKYVLFESAPIGLSMMCRRATLHVDTLILKAMAAPLALGLFNAAYRVIQIIEMLPFTLSIPIYPKLARLALGDKADFSRFLNQVLKFYAILSLPIVAYVFVFAEDIIGLMYTPEFASSANILQALAVAIFFIFPSSIMIYVYSAMGRQRLFTLISVATLATNAILDILLIPHLHAFGAAVGTVTAEALFIAGSLWFLYRQSVPVQWVRMSYKPLLASLLAGYAVNAVFASPGLLQFILASLLFAVAYLALILVSKTLNQRELAFLTALIKRRPAGKGAQ</sequence>
<evidence type="ECO:0000313" key="6">
    <source>
        <dbReference type="EMBL" id="ABC32821.1"/>
    </source>
</evidence>
<dbReference type="RefSeq" id="WP_011399879.1">
    <property type="nucleotide sequence ID" value="NC_007645.1"/>
</dbReference>
<dbReference type="Proteomes" id="UP000000238">
    <property type="component" value="Chromosome"/>
</dbReference>
<evidence type="ECO:0000256" key="4">
    <source>
        <dbReference type="ARBA" id="ARBA00022989"/>
    </source>
</evidence>
<keyword evidence="7" id="KW-1185">Reference proteome</keyword>
<evidence type="ECO:0000256" key="3">
    <source>
        <dbReference type="ARBA" id="ARBA00022692"/>
    </source>
</evidence>
<name>Q2S953_HAHCH</name>
<dbReference type="Pfam" id="PF01943">
    <property type="entry name" value="Polysacc_synt"/>
    <property type="match status" value="1"/>
</dbReference>
<keyword evidence="2" id="KW-1003">Cell membrane</keyword>
<dbReference type="STRING" id="349521.HCH_06176"/>
<dbReference type="EMBL" id="CP000155">
    <property type="protein sequence ID" value="ABC32821.1"/>
    <property type="molecule type" value="Genomic_DNA"/>
</dbReference>
<comment type="subcellular location">
    <subcellularLocation>
        <location evidence="1">Cell membrane</location>
        <topology evidence="1">Multi-pass membrane protein</topology>
    </subcellularLocation>
</comment>
<dbReference type="InterPro" id="IPR050833">
    <property type="entry name" value="Poly_Biosynth_Transport"/>
</dbReference>
<accession>Q2S953</accession>
<keyword evidence="4" id="KW-1133">Transmembrane helix</keyword>
<gene>
    <name evidence="6" type="ordered locus">HCH_06176</name>
</gene>
<protein>
    <submittedName>
        <fullName evidence="6">Membrane protein involved in the export of O-antigen and teichoic acid</fullName>
    </submittedName>
</protein>
<evidence type="ECO:0000256" key="2">
    <source>
        <dbReference type="ARBA" id="ARBA00022475"/>
    </source>
</evidence>
<proteinExistence type="predicted"/>
<organism evidence="6 7">
    <name type="scientific">Hahella chejuensis (strain KCTC 2396)</name>
    <dbReference type="NCBI Taxonomy" id="349521"/>
    <lineage>
        <taxon>Bacteria</taxon>
        <taxon>Pseudomonadati</taxon>
        <taxon>Pseudomonadota</taxon>
        <taxon>Gammaproteobacteria</taxon>
        <taxon>Oceanospirillales</taxon>
        <taxon>Hahellaceae</taxon>
        <taxon>Hahella</taxon>
    </lineage>
</organism>
<dbReference type="InterPro" id="IPR002797">
    <property type="entry name" value="Polysacc_synth"/>
</dbReference>
<evidence type="ECO:0000256" key="1">
    <source>
        <dbReference type="ARBA" id="ARBA00004651"/>
    </source>
</evidence>
<dbReference type="eggNOG" id="COG2244">
    <property type="taxonomic scope" value="Bacteria"/>
</dbReference>
<dbReference type="OrthoDB" id="103403at2"/>
<evidence type="ECO:0000256" key="5">
    <source>
        <dbReference type="ARBA" id="ARBA00023136"/>
    </source>
</evidence>
<dbReference type="PANTHER" id="PTHR30250:SF11">
    <property type="entry name" value="O-ANTIGEN TRANSPORTER-RELATED"/>
    <property type="match status" value="1"/>
</dbReference>
<keyword evidence="3" id="KW-0812">Transmembrane</keyword>
<dbReference type="KEGG" id="hch:HCH_06176"/>
<dbReference type="PANTHER" id="PTHR30250">
    <property type="entry name" value="PST FAMILY PREDICTED COLANIC ACID TRANSPORTER"/>
    <property type="match status" value="1"/>
</dbReference>
<dbReference type="GO" id="GO:0005886">
    <property type="term" value="C:plasma membrane"/>
    <property type="evidence" value="ECO:0007669"/>
    <property type="project" value="UniProtKB-SubCell"/>
</dbReference>
<reference evidence="6 7" key="1">
    <citation type="journal article" date="2005" name="Nucleic Acids Res.">
        <title>Genomic blueprint of Hahella chejuensis, a marine microbe producing an algicidal agent.</title>
        <authorList>
            <person name="Jeong H."/>
            <person name="Yim J.H."/>
            <person name="Lee C."/>
            <person name="Choi S.-H."/>
            <person name="Park Y.K."/>
            <person name="Yoon S.H."/>
            <person name="Hur C.-G."/>
            <person name="Kang H.-Y."/>
            <person name="Kim D."/>
            <person name="Lee H.H."/>
            <person name="Park K.H."/>
            <person name="Park S.-H."/>
            <person name="Park H.-S."/>
            <person name="Lee H.K."/>
            <person name="Oh T.K."/>
            <person name="Kim J.F."/>
        </authorList>
    </citation>
    <scope>NUCLEOTIDE SEQUENCE [LARGE SCALE GENOMIC DNA]</scope>
    <source>
        <strain evidence="6 7">KCTC 2396</strain>
    </source>
</reference>
<dbReference type="CDD" id="cd13128">
    <property type="entry name" value="MATE_Wzx_like"/>
    <property type="match status" value="1"/>
</dbReference>
<dbReference type="HOGENOM" id="CLU_022017_6_2_6"/>
<keyword evidence="5" id="KW-0472">Membrane</keyword>
<dbReference type="AlphaFoldDB" id="Q2S953"/>
<evidence type="ECO:0000313" key="7">
    <source>
        <dbReference type="Proteomes" id="UP000000238"/>
    </source>
</evidence>